<evidence type="ECO:0000313" key="2">
    <source>
        <dbReference type="Proteomes" id="UP000292781"/>
    </source>
</evidence>
<dbReference type="Proteomes" id="UP000292781">
    <property type="component" value="Unassembled WGS sequence"/>
</dbReference>
<dbReference type="RefSeq" id="WP_131311531.1">
    <property type="nucleotide sequence ID" value="NZ_SJFN01000045.1"/>
</dbReference>
<comment type="caution">
    <text evidence="1">The sequence shown here is derived from an EMBL/GenBank/DDBJ whole genome shotgun (WGS) entry which is preliminary data.</text>
</comment>
<organism evidence="1 2">
    <name type="scientific">Siculibacillus lacustris</name>
    <dbReference type="NCBI Taxonomy" id="1549641"/>
    <lineage>
        <taxon>Bacteria</taxon>
        <taxon>Pseudomonadati</taxon>
        <taxon>Pseudomonadota</taxon>
        <taxon>Alphaproteobacteria</taxon>
        <taxon>Hyphomicrobiales</taxon>
        <taxon>Ancalomicrobiaceae</taxon>
        <taxon>Siculibacillus</taxon>
    </lineage>
</organism>
<evidence type="ECO:0000313" key="1">
    <source>
        <dbReference type="EMBL" id="TBW33374.1"/>
    </source>
</evidence>
<dbReference type="EMBL" id="SJFN01000045">
    <property type="protein sequence ID" value="TBW33374.1"/>
    <property type="molecule type" value="Genomic_DNA"/>
</dbReference>
<sequence>MAHGRSPHRRPPVARVGALFRLRRHAPRRYRRCVGGPGMTDRSFRVVPVRRADFGPSQSGAEIVCGRCRERDQVVNSTALRNLPPAMAAQRFRAAGWRVGSRDRDDRCPKCVERETPARKEFPMVVVKDKPAAPKALSEDAILGRKVVYDALFANLDVKEKRYLPGWSDEKVATAAAMSVAFVKAFREANFFAIAEDVPPAAMTSFRAALAGDLDALQKAAQRVAAASSALQAAERDLVAVEGIFAARVKAFDTLIGKGA</sequence>
<dbReference type="AlphaFoldDB" id="A0A4Q9VEW6"/>
<name>A0A4Q9VEW6_9HYPH</name>
<protein>
    <submittedName>
        <fullName evidence="1">Uncharacterized protein</fullName>
    </submittedName>
</protein>
<reference evidence="1 2" key="1">
    <citation type="submission" date="2019-02" db="EMBL/GenBank/DDBJ databases">
        <title>Siculibacillus lacustris gen. nov., sp. nov., a new rosette-forming bacterium isolated from a freshwater crater lake (Lake St. Ana, Romania).</title>
        <authorList>
            <person name="Felfoldi T."/>
            <person name="Marton Z."/>
            <person name="Szabo A."/>
            <person name="Mentes A."/>
            <person name="Boka K."/>
            <person name="Marialigeti K."/>
            <person name="Mathe I."/>
            <person name="Koncz M."/>
            <person name="Schumann P."/>
            <person name="Toth E."/>
        </authorList>
    </citation>
    <scope>NUCLEOTIDE SEQUENCE [LARGE SCALE GENOMIC DNA]</scope>
    <source>
        <strain evidence="1 2">SA-279</strain>
    </source>
</reference>
<proteinExistence type="predicted"/>
<accession>A0A4Q9VEW6</accession>
<keyword evidence="2" id="KW-1185">Reference proteome</keyword>
<dbReference type="OrthoDB" id="7914244at2"/>
<gene>
    <name evidence="1" type="ORF">EYW49_20665</name>
</gene>